<proteinExistence type="predicted"/>
<dbReference type="InterPro" id="IPR054112">
    <property type="entry name" value="Glyco_transf_99_N"/>
</dbReference>
<feature type="domain" description="Glycosyltransferase 99 N-terminal" evidence="2">
    <location>
        <begin position="92"/>
        <end position="166"/>
    </location>
</feature>
<evidence type="ECO:0000313" key="4">
    <source>
        <dbReference type="Proteomes" id="UP000483035"/>
    </source>
</evidence>
<protein>
    <recommendedName>
        <fullName evidence="2">Glycosyltransferase 99 N-terminal domain-containing protein</fullName>
    </recommendedName>
</protein>
<dbReference type="AlphaFoldDB" id="A0A6L9UCH3"/>
<dbReference type="GO" id="GO:0015774">
    <property type="term" value="P:polysaccharide transport"/>
    <property type="evidence" value="ECO:0007669"/>
    <property type="project" value="InterPro"/>
</dbReference>
<accession>A0A6L9UCH3</accession>
<dbReference type="Pfam" id="PF21912">
    <property type="entry name" value="Glyco_transf_99"/>
    <property type="match status" value="1"/>
</dbReference>
<evidence type="ECO:0000259" key="2">
    <source>
        <dbReference type="Pfam" id="PF21912"/>
    </source>
</evidence>
<dbReference type="Pfam" id="PF05159">
    <property type="entry name" value="Capsule_synth"/>
    <property type="match status" value="1"/>
</dbReference>
<dbReference type="Proteomes" id="UP000483035">
    <property type="component" value="Unassembled WGS sequence"/>
</dbReference>
<name>A0A6L9UCH3_9HYPH</name>
<evidence type="ECO:0000256" key="1">
    <source>
        <dbReference type="SAM" id="MobiDB-lite"/>
    </source>
</evidence>
<evidence type="ECO:0000313" key="3">
    <source>
        <dbReference type="EMBL" id="NEI71962.1"/>
    </source>
</evidence>
<dbReference type="RefSeq" id="WP_163988789.1">
    <property type="nucleotide sequence ID" value="NZ_WUEY01000009.1"/>
</dbReference>
<reference evidence="3 4" key="1">
    <citation type="submission" date="2019-12" db="EMBL/GenBank/DDBJ databases">
        <title>Rhizobium genotypes associated with high levels of biological nitrogen fixation by grain legumes in a temperate-maritime cropping system.</title>
        <authorList>
            <person name="Maluk M."/>
            <person name="Francesc Ferrando Molina F."/>
            <person name="Lopez Del Egido L."/>
            <person name="Lafos M."/>
            <person name="Langarica-Fuentes A."/>
            <person name="Gebre Yohannes G."/>
            <person name="Young M.W."/>
            <person name="Martin P."/>
            <person name="Gantlett R."/>
            <person name="Kenicer G."/>
            <person name="Hawes C."/>
            <person name="Begg G.S."/>
            <person name="Quilliam R.S."/>
            <person name="Squire G.R."/>
            <person name="Poole P.S."/>
            <person name="Young P.W."/>
            <person name="Iannetta P.M."/>
            <person name="James E.K."/>
        </authorList>
    </citation>
    <scope>NUCLEOTIDE SEQUENCE [LARGE SCALE GENOMIC DNA]</scope>
    <source>
        <strain evidence="3 4">JHI1118</strain>
    </source>
</reference>
<gene>
    <name evidence="3" type="ORF">GR212_20460</name>
</gene>
<dbReference type="GO" id="GO:0000271">
    <property type="term" value="P:polysaccharide biosynthetic process"/>
    <property type="evidence" value="ECO:0007669"/>
    <property type="project" value="InterPro"/>
</dbReference>
<comment type="caution">
    <text evidence="3">The sequence shown here is derived from an EMBL/GenBank/DDBJ whole genome shotgun (WGS) entry which is preliminary data.</text>
</comment>
<dbReference type="InterPro" id="IPR007833">
    <property type="entry name" value="Capsule_polysaccharide_synth"/>
</dbReference>
<dbReference type="EMBL" id="WUEY01000009">
    <property type="protein sequence ID" value="NEI71962.1"/>
    <property type="molecule type" value="Genomic_DNA"/>
</dbReference>
<sequence>MIKNILIYAEPHPIRNSFTEYYSVAKFMADMLNSMSPDLNWKLFSNEYVLQELKIATDYGERLLQPTSFENEFIDKSLCEWTEAEIDRRSGLTTGKGDLSDFYLGILKRLRTLFEFDAVLIWSENGAVRSFAKANGLAVFHFELGPTRSPFPETFYIDCNGTNGNSTAITYNLNDYPKKGIVPKETWSSSALLEVPPAALIMEHTLDWKEDNFPIPEDPFVVIALQLRDDLNTVDHSKFSSPKAFLEEILPPILGQGYKVFVKGHPGSIGRPINLVFEIEALDYARKFDNVEILDRALGSEQFIRLISKASAVCSINSSVCFEALLLGVPGLVYGDAAYDVGRNLKAAGLNFLKTGRVSLEELNPDRLSSMLLRHYFHPYRPKVAGEVLTVLLSAYKPEMTSRQFLSILVSNVSHGARMLDAETERATRYRKLKVLSENMNEVDNSILGHIDKVSVEMNGSERELTVRGWVGRRERRPAVDFVALIGDELGNPTDLFDRPDVKKVHPSLPVRCGFHITTRLTNDVKPEDFKLGFVAGPDLFWCKVQLGGIKKALKKVDTAEKKSEPKAVAQPTSLNERHDRGEDSIGSGMAQAKGVYMIYEYIRKTMRK</sequence>
<dbReference type="SUPFAM" id="SSF53756">
    <property type="entry name" value="UDP-Glycosyltransferase/glycogen phosphorylase"/>
    <property type="match status" value="1"/>
</dbReference>
<organism evidence="3 4">
    <name type="scientific">Rhizobium lusitanum</name>
    <dbReference type="NCBI Taxonomy" id="293958"/>
    <lineage>
        <taxon>Bacteria</taxon>
        <taxon>Pseudomonadati</taxon>
        <taxon>Pseudomonadota</taxon>
        <taxon>Alphaproteobacteria</taxon>
        <taxon>Hyphomicrobiales</taxon>
        <taxon>Rhizobiaceae</taxon>
        <taxon>Rhizobium/Agrobacterium group</taxon>
        <taxon>Rhizobium</taxon>
    </lineage>
</organism>
<feature type="region of interest" description="Disordered" evidence="1">
    <location>
        <begin position="561"/>
        <end position="587"/>
    </location>
</feature>